<feature type="transmembrane region" description="Helical" evidence="1">
    <location>
        <begin position="67"/>
        <end position="85"/>
    </location>
</feature>
<gene>
    <name evidence="2" type="ORF">D1825_03615</name>
</gene>
<feature type="transmembrane region" description="Helical" evidence="1">
    <location>
        <begin position="232"/>
        <end position="249"/>
    </location>
</feature>
<dbReference type="RefSeq" id="WP_118766106.1">
    <property type="nucleotide sequence ID" value="NZ_QWKP01000127.1"/>
</dbReference>
<feature type="transmembrane region" description="Helical" evidence="1">
    <location>
        <begin position="21"/>
        <end position="37"/>
    </location>
</feature>
<evidence type="ECO:0000313" key="2">
    <source>
        <dbReference type="EMBL" id="RHA43973.1"/>
    </source>
</evidence>
<evidence type="ECO:0008006" key="4">
    <source>
        <dbReference type="Google" id="ProtNLM"/>
    </source>
</evidence>
<evidence type="ECO:0000313" key="3">
    <source>
        <dbReference type="Proteomes" id="UP000283374"/>
    </source>
</evidence>
<keyword evidence="1" id="KW-0472">Membrane</keyword>
<keyword evidence="1" id="KW-1133">Transmembrane helix</keyword>
<keyword evidence="1" id="KW-0812">Transmembrane</keyword>
<dbReference type="EMBL" id="QWKP01000127">
    <property type="protein sequence ID" value="RHA43973.1"/>
    <property type="molecule type" value="Genomic_DNA"/>
</dbReference>
<dbReference type="OrthoDB" id="4820922at2"/>
<sequence>MRGLAARIDAALTAPGRWFRLVEVQTLLALVIGWRLLTRDWTLIADRPAALTQHLNVMAWYPGAPPAWLLVALQVVGVAAVVAVVARRRTRLAFLVAWLAYVALCAWWGASGKVMHNDVLTVTVTFPLLFARPPARGETGSSVAWGWPPRAALAVMATVYFLTGFQKLRHAGLHWVFGDNMSWILRQGAVDRAAGLASFVADHAWLAQGMAGGALALELTAPLWLSIRRTRALFAAAVLIMHSSIWLLLGIDYTAWILTVAAVAVPMSLRVDRPLFARPRVPAPQPAREPA</sequence>
<reference evidence="2 3" key="1">
    <citation type="submission" date="2018-08" db="EMBL/GenBank/DDBJ databases">
        <title>Cellulomonas rhizosphaerae sp. nov., a novel actinomycete isolated from soil.</title>
        <authorList>
            <person name="Tian Y."/>
        </authorList>
    </citation>
    <scope>NUCLEOTIDE SEQUENCE [LARGE SCALE GENOMIC DNA]</scope>
    <source>
        <strain evidence="2 3">NEAU-TCZ24</strain>
    </source>
</reference>
<proteinExistence type="predicted"/>
<feature type="transmembrane region" description="Helical" evidence="1">
    <location>
        <begin position="205"/>
        <end position="225"/>
    </location>
</feature>
<dbReference type="Proteomes" id="UP000283374">
    <property type="component" value="Unassembled WGS sequence"/>
</dbReference>
<comment type="caution">
    <text evidence="2">The sequence shown here is derived from an EMBL/GenBank/DDBJ whole genome shotgun (WGS) entry which is preliminary data.</text>
</comment>
<evidence type="ECO:0000256" key="1">
    <source>
        <dbReference type="SAM" id="Phobius"/>
    </source>
</evidence>
<name>A0A413RPU7_9CELL</name>
<organism evidence="2 3">
    <name type="scientific">Cellulomonas rhizosphaerae</name>
    <dbReference type="NCBI Taxonomy" id="2293719"/>
    <lineage>
        <taxon>Bacteria</taxon>
        <taxon>Bacillati</taxon>
        <taxon>Actinomycetota</taxon>
        <taxon>Actinomycetes</taxon>
        <taxon>Micrococcales</taxon>
        <taxon>Cellulomonadaceae</taxon>
        <taxon>Cellulomonas</taxon>
    </lineage>
</organism>
<accession>A0A413RPU7</accession>
<protein>
    <recommendedName>
        <fullName evidence="4">HTTM domain-containing protein</fullName>
    </recommendedName>
</protein>
<dbReference type="AlphaFoldDB" id="A0A413RPU7"/>
<feature type="transmembrane region" description="Helical" evidence="1">
    <location>
        <begin position="92"/>
        <end position="110"/>
    </location>
</feature>
<keyword evidence="3" id="KW-1185">Reference proteome</keyword>